<organism evidence="1 2">
    <name type="scientific">Pseudomonas deceptionensis</name>
    <dbReference type="NCBI Taxonomy" id="882211"/>
    <lineage>
        <taxon>Bacteria</taxon>
        <taxon>Pseudomonadati</taxon>
        <taxon>Pseudomonadota</taxon>
        <taxon>Gammaproteobacteria</taxon>
        <taxon>Pseudomonadales</taxon>
        <taxon>Pseudomonadaceae</taxon>
        <taxon>Pseudomonas</taxon>
    </lineage>
</organism>
<sequence length="55" mass="6577">MSTKTNHGWVWAYRKIRGLQCSRMTAAYRATLYVMRGDTGIFHSDISWQKNRIRR</sequence>
<gene>
    <name evidence="1" type="ORF">SAMN04489800_3835</name>
</gene>
<accession>A0A1H5NQ76</accession>
<evidence type="ECO:0000313" key="2">
    <source>
        <dbReference type="Proteomes" id="UP000183613"/>
    </source>
</evidence>
<dbReference type="Proteomes" id="UP000183613">
    <property type="component" value="Unassembled WGS sequence"/>
</dbReference>
<comment type="caution">
    <text evidence="1">The sequence shown here is derived from an EMBL/GenBank/DDBJ whole genome shotgun (WGS) entry which is preliminary data.</text>
</comment>
<name>A0A1H5NQ76_PSEDM</name>
<dbReference type="AlphaFoldDB" id="A0A1H5NQ76"/>
<evidence type="ECO:0000313" key="1">
    <source>
        <dbReference type="EMBL" id="SEF03819.1"/>
    </source>
</evidence>
<proteinExistence type="predicted"/>
<protein>
    <submittedName>
        <fullName evidence="1">Uncharacterized protein</fullName>
    </submittedName>
</protein>
<reference evidence="1" key="1">
    <citation type="submission" date="2016-10" db="EMBL/GenBank/DDBJ databases">
        <authorList>
            <person name="Varghese N."/>
            <person name="Submissions S."/>
        </authorList>
    </citation>
    <scope>NUCLEOTIDE SEQUENCE [LARGE SCALE GENOMIC DNA]</scope>
    <source>
        <strain evidence="1">LMG 25555</strain>
    </source>
</reference>
<keyword evidence="2" id="KW-1185">Reference proteome</keyword>
<dbReference type="EMBL" id="FNUD01000002">
    <property type="protein sequence ID" value="SEF03819.1"/>
    <property type="molecule type" value="Genomic_DNA"/>
</dbReference>